<keyword evidence="7" id="KW-1185">Reference proteome</keyword>
<keyword evidence="3" id="KW-0418">Kinase</keyword>
<dbReference type="SMART" id="SM00028">
    <property type="entry name" value="TPR"/>
    <property type="match status" value="5"/>
</dbReference>
<dbReference type="EMBL" id="CP012154">
    <property type="protein sequence ID" value="AKS42689.1"/>
    <property type="molecule type" value="Genomic_DNA"/>
</dbReference>
<dbReference type="PANTHER" id="PTHR43289:SF34">
    <property type="entry name" value="SERINE_THREONINE-PROTEIN KINASE YBDM-RELATED"/>
    <property type="match status" value="1"/>
</dbReference>
<sequence length="833" mass="91756">MGLDADSWQRVQAHFDRLSELAPDERAIEFGKLDLSEDDRRLLERLLDAHDDPDPLLGEQSAPELLDLDETPESLAIDWTGRRLGPWQVDRRIGQGGMSVVHLGHRADGRFDMQVAIKVLDLEQLGPSSSHRLDEEIRILARLEHPGIARLIDSGTADDGHPYLVMEFVDGLTLDRYADRNRLGLEARVDLVLQVARALNDAHQRQIIHCDIKPSNILVSGDGQARVVDFGIAALIRRHDGAASLDTHYCSPAHAAPERLAGALPTTRQDVFSLGSVLYRLLSGHPLRSERPGPATAQGFQAPSRRADPALPFAPARLRGDLDAICRKALAEDPSDRYGSMAELIADLEAWRDHRPVRARQGGRLYDLSRWLQRHTAAAVLGVLLLAALISGSLVSLDQARLARLEADRAVAARDFLVRILEAADPTREYGHDPTASELLRRGAEALTTDLADQPALRTELLLTVGRTQLERGLVEDASATLDRALASLEESPSHPAAAAILSSRGLAAYEQGDYQAAIDYLERARSAPNGPAPGSPDALGIAIQLADMYVVNAQPEPALNLIRPVLEAGPEPQQRAAALRVFGSALELSDRLEEAEATLRQAWALQHSIDPRHVDLAKIENDLGIVYWRMEDMDRAAEQFEASWRHKRDIYGQDHPQTLASLGNLAGVHSARRDHEAAERVWLDSLEGLARVHQGEAHPDIAYSYGMLALTLYWQDDYLAAENAMEEALRQREAITASDHAQVAWLDGLDALIQLELGQAIDPDRLGVDAAACANLGERRPLGQGLCLAWWSSVEPCPAAPLPIAEPALRGEWPRHWQQRWAQITQRCESPY</sequence>
<gene>
    <name evidence="6" type="ORF">WM2015_2326</name>
</gene>
<dbReference type="SUPFAM" id="SSF56112">
    <property type="entry name" value="Protein kinase-like (PK-like)"/>
    <property type="match status" value="1"/>
</dbReference>
<dbReference type="PANTHER" id="PTHR43289">
    <property type="entry name" value="MITOGEN-ACTIVATED PROTEIN KINASE KINASE KINASE 20-RELATED"/>
    <property type="match status" value="1"/>
</dbReference>
<dbReference type="KEGG" id="wma:WM2015_2326"/>
<dbReference type="Gene3D" id="1.10.510.10">
    <property type="entry name" value="Transferase(Phosphotransferase) domain 1"/>
    <property type="match status" value="1"/>
</dbReference>
<dbReference type="Proteomes" id="UP000066624">
    <property type="component" value="Chromosome"/>
</dbReference>
<dbReference type="Pfam" id="PF00069">
    <property type="entry name" value="Pkinase"/>
    <property type="match status" value="1"/>
</dbReference>
<dbReference type="OrthoDB" id="9801841at2"/>
<dbReference type="PROSITE" id="PS00108">
    <property type="entry name" value="PROTEIN_KINASE_ST"/>
    <property type="match status" value="1"/>
</dbReference>
<name>A0A0K0XYC0_9GAMM</name>
<dbReference type="InterPro" id="IPR017441">
    <property type="entry name" value="Protein_kinase_ATP_BS"/>
</dbReference>
<dbReference type="GO" id="GO:0005524">
    <property type="term" value="F:ATP binding"/>
    <property type="evidence" value="ECO:0007669"/>
    <property type="project" value="UniProtKB-UniRule"/>
</dbReference>
<dbReference type="PROSITE" id="PS00107">
    <property type="entry name" value="PROTEIN_KINASE_ATP"/>
    <property type="match status" value="1"/>
</dbReference>
<keyword evidence="4" id="KW-0067">ATP-binding</keyword>
<evidence type="ECO:0000256" key="3">
    <source>
        <dbReference type="ARBA" id="ARBA00022777"/>
    </source>
</evidence>
<dbReference type="Gene3D" id="1.25.40.10">
    <property type="entry name" value="Tetratricopeptide repeat domain"/>
    <property type="match status" value="2"/>
</dbReference>
<dbReference type="RefSeq" id="WP_049726231.1">
    <property type="nucleotide sequence ID" value="NZ_CP012154.1"/>
</dbReference>
<organism evidence="6 7">
    <name type="scientific">Wenzhouxiangella marina</name>
    <dbReference type="NCBI Taxonomy" id="1579979"/>
    <lineage>
        <taxon>Bacteria</taxon>
        <taxon>Pseudomonadati</taxon>
        <taxon>Pseudomonadota</taxon>
        <taxon>Gammaproteobacteria</taxon>
        <taxon>Chromatiales</taxon>
        <taxon>Wenzhouxiangellaceae</taxon>
        <taxon>Wenzhouxiangella</taxon>
    </lineage>
</organism>
<evidence type="ECO:0000256" key="2">
    <source>
        <dbReference type="ARBA" id="ARBA00022741"/>
    </source>
</evidence>
<dbReference type="InterPro" id="IPR008271">
    <property type="entry name" value="Ser/Thr_kinase_AS"/>
</dbReference>
<dbReference type="InterPro" id="IPR000719">
    <property type="entry name" value="Prot_kinase_dom"/>
</dbReference>
<dbReference type="GO" id="GO:0004674">
    <property type="term" value="F:protein serine/threonine kinase activity"/>
    <property type="evidence" value="ECO:0007669"/>
    <property type="project" value="TreeGrafter"/>
</dbReference>
<dbReference type="STRING" id="1579979.WM2015_2326"/>
<dbReference type="InterPro" id="IPR019734">
    <property type="entry name" value="TPR_rpt"/>
</dbReference>
<dbReference type="PROSITE" id="PS50011">
    <property type="entry name" value="PROTEIN_KINASE_DOM"/>
    <property type="match status" value="1"/>
</dbReference>
<evidence type="ECO:0000313" key="6">
    <source>
        <dbReference type="EMBL" id="AKS42689.1"/>
    </source>
</evidence>
<accession>A0A0K0XYC0</accession>
<proteinExistence type="predicted"/>
<keyword evidence="2" id="KW-0547">Nucleotide-binding</keyword>
<dbReference type="Gene3D" id="3.30.200.20">
    <property type="entry name" value="Phosphorylase Kinase, domain 1"/>
    <property type="match status" value="1"/>
</dbReference>
<dbReference type="SUPFAM" id="SSF48452">
    <property type="entry name" value="TPR-like"/>
    <property type="match status" value="2"/>
</dbReference>
<dbReference type="Pfam" id="PF13424">
    <property type="entry name" value="TPR_12"/>
    <property type="match status" value="2"/>
</dbReference>
<dbReference type="PATRIC" id="fig|1579979.3.peg.2376"/>
<dbReference type="SMART" id="SM00220">
    <property type="entry name" value="S_TKc"/>
    <property type="match status" value="1"/>
</dbReference>
<feature type="domain" description="Protein kinase" evidence="5">
    <location>
        <begin position="87"/>
        <end position="352"/>
    </location>
</feature>
<reference evidence="6 7" key="1">
    <citation type="submission" date="2015-07" db="EMBL/GenBank/DDBJ databases">
        <authorList>
            <person name="Noorani M."/>
        </authorList>
    </citation>
    <scope>NUCLEOTIDE SEQUENCE [LARGE SCALE GENOMIC DNA]</scope>
    <source>
        <strain evidence="6 7">KCTC 42284</strain>
    </source>
</reference>
<dbReference type="Pfam" id="PF13374">
    <property type="entry name" value="TPR_10"/>
    <property type="match status" value="1"/>
</dbReference>
<dbReference type="InterPro" id="IPR011009">
    <property type="entry name" value="Kinase-like_dom_sf"/>
</dbReference>
<dbReference type="InterPro" id="IPR011990">
    <property type="entry name" value="TPR-like_helical_dom_sf"/>
</dbReference>
<evidence type="ECO:0000256" key="1">
    <source>
        <dbReference type="ARBA" id="ARBA00022679"/>
    </source>
</evidence>
<evidence type="ECO:0000259" key="5">
    <source>
        <dbReference type="PROSITE" id="PS50011"/>
    </source>
</evidence>
<keyword evidence="1" id="KW-0808">Transferase</keyword>
<dbReference type="AlphaFoldDB" id="A0A0K0XYC0"/>
<evidence type="ECO:0000313" key="7">
    <source>
        <dbReference type="Proteomes" id="UP000066624"/>
    </source>
</evidence>
<dbReference type="CDD" id="cd14014">
    <property type="entry name" value="STKc_PknB_like"/>
    <property type="match status" value="1"/>
</dbReference>
<evidence type="ECO:0000256" key="4">
    <source>
        <dbReference type="ARBA" id="ARBA00022840"/>
    </source>
</evidence>
<protein>
    <recommendedName>
        <fullName evidence="5">Protein kinase domain-containing protein</fullName>
    </recommendedName>
</protein>